<organism evidence="2 3">
    <name type="scientific">Penicillium decumbens</name>
    <dbReference type="NCBI Taxonomy" id="69771"/>
    <lineage>
        <taxon>Eukaryota</taxon>
        <taxon>Fungi</taxon>
        <taxon>Dikarya</taxon>
        <taxon>Ascomycota</taxon>
        <taxon>Pezizomycotina</taxon>
        <taxon>Eurotiomycetes</taxon>
        <taxon>Eurotiomycetidae</taxon>
        <taxon>Eurotiales</taxon>
        <taxon>Aspergillaceae</taxon>
        <taxon>Penicillium</taxon>
    </lineage>
</organism>
<dbReference type="Proteomes" id="UP000191522">
    <property type="component" value="Unassembled WGS sequence"/>
</dbReference>
<evidence type="ECO:0000313" key="3">
    <source>
        <dbReference type="Proteomes" id="UP000191522"/>
    </source>
</evidence>
<sequence length="280" mass="31122">MADAPAQKGLSNKLDKKRKRQADDSTKQDKPEAAPAASAPADGPSKKKRKQKKNKKQQAEHDARMQGRQDGIDQSIGKMDGRLLADYFAQRAKKADKELSAVELNDLSVPDYAFLDTSSFTESRHLDKLPDFLKAFAPKGADLSKASEEKGTPHTLVVAGAGLRAADVVRSLRTFQSKETIVGKLFAKHIKLEEAKQFLERARMGIGAGTPARISDLIESGTLKLNELERIVIDGSHIDQKQRGIFDMRETHLPLLKLLTRPELRERYDAGKKKLKILIF</sequence>
<name>A0A1V6PKU1_PENDC</name>
<dbReference type="AlphaFoldDB" id="A0A1V6PKU1"/>
<dbReference type="PANTHER" id="PTHR24030">
    <property type="entry name" value="PROTEIN CMSS1"/>
    <property type="match status" value="1"/>
</dbReference>
<feature type="compositionally biased region" description="Low complexity" evidence="1">
    <location>
        <begin position="33"/>
        <end position="43"/>
    </location>
</feature>
<feature type="compositionally biased region" description="Basic and acidic residues" evidence="1">
    <location>
        <begin position="57"/>
        <end position="71"/>
    </location>
</feature>
<protein>
    <recommendedName>
        <fullName evidence="4">Protein CMS1</fullName>
    </recommendedName>
</protein>
<reference evidence="3" key="1">
    <citation type="journal article" date="2017" name="Nat. Microbiol.">
        <title>Global analysis of biosynthetic gene clusters reveals vast potential of secondary metabolite production in Penicillium species.</title>
        <authorList>
            <person name="Nielsen J.C."/>
            <person name="Grijseels S."/>
            <person name="Prigent S."/>
            <person name="Ji B."/>
            <person name="Dainat J."/>
            <person name="Nielsen K.F."/>
            <person name="Frisvad J.C."/>
            <person name="Workman M."/>
            <person name="Nielsen J."/>
        </authorList>
    </citation>
    <scope>NUCLEOTIDE SEQUENCE [LARGE SCALE GENOMIC DNA]</scope>
    <source>
        <strain evidence="3">IBT 11843</strain>
    </source>
</reference>
<dbReference type="Pfam" id="PF14617">
    <property type="entry name" value="CMS1"/>
    <property type="match status" value="1"/>
</dbReference>
<accession>A0A1V6PKU1</accession>
<evidence type="ECO:0000256" key="1">
    <source>
        <dbReference type="SAM" id="MobiDB-lite"/>
    </source>
</evidence>
<feature type="compositionally biased region" description="Basic residues" evidence="1">
    <location>
        <begin position="46"/>
        <end position="56"/>
    </location>
</feature>
<keyword evidence="3" id="KW-1185">Reference proteome</keyword>
<comment type="caution">
    <text evidence="2">The sequence shown here is derived from an EMBL/GenBank/DDBJ whole genome shotgun (WGS) entry which is preliminary data.</text>
</comment>
<dbReference type="InterPro" id="IPR032704">
    <property type="entry name" value="Cms1"/>
</dbReference>
<feature type="region of interest" description="Disordered" evidence="1">
    <location>
        <begin position="1"/>
        <end position="74"/>
    </location>
</feature>
<evidence type="ECO:0000313" key="2">
    <source>
        <dbReference type="EMBL" id="OQD77307.1"/>
    </source>
</evidence>
<dbReference type="GO" id="GO:0030686">
    <property type="term" value="C:90S preribosome"/>
    <property type="evidence" value="ECO:0007669"/>
    <property type="project" value="TreeGrafter"/>
</dbReference>
<dbReference type="OrthoDB" id="1929311at2759"/>
<dbReference type="GO" id="GO:0005634">
    <property type="term" value="C:nucleus"/>
    <property type="evidence" value="ECO:0007669"/>
    <property type="project" value="TreeGrafter"/>
</dbReference>
<feature type="compositionally biased region" description="Basic and acidic residues" evidence="1">
    <location>
        <begin position="21"/>
        <end position="32"/>
    </location>
</feature>
<dbReference type="STRING" id="69771.A0A1V6PKU1"/>
<dbReference type="PANTHER" id="PTHR24030:SF0">
    <property type="entry name" value="PROTEIN CMSS1"/>
    <property type="match status" value="1"/>
</dbReference>
<proteinExistence type="predicted"/>
<gene>
    <name evidence="2" type="ORF">PENDEC_c003G02698</name>
</gene>
<dbReference type="EMBL" id="MDYL01000003">
    <property type="protein sequence ID" value="OQD77307.1"/>
    <property type="molecule type" value="Genomic_DNA"/>
</dbReference>
<dbReference type="OMA" id="DHFAQKA"/>
<evidence type="ECO:0008006" key="4">
    <source>
        <dbReference type="Google" id="ProtNLM"/>
    </source>
</evidence>